<evidence type="ECO:0000313" key="3">
    <source>
        <dbReference type="Proteomes" id="UP001319080"/>
    </source>
</evidence>
<accession>A0AAP2GRH2</accession>
<feature type="transmembrane region" description="Helical" evidence="1">
    <location>
        <begin position="169"/>
        <end position="186"/>
    </location>
</feature>
<organism evidence="2 3">
    <name type="scientific">Dawidia cretensis</name>
    <dbReference type="NCBI Taxonomy" id="2782350"/>
    <lineage>
        <taxon>Bacteria</taxon>
        <taxon>Pseudomonadati</taxon>
        <taxon>Bacteroidota</taxon>
        <taxon>Cytophagia</taxon>
        <taxon>Cytophagales</taxon>
        <taxon>Chryseotaleaceae</taxon>
        <taxon>Dawidia</taxon>
    </lineage>
</organism>
<protein>
    <submittedName>
        <fullName evidence="2">Uncharacterized protein</fullName>
    </submittedName>
</protein>
<keyword evidence="1" id="KW-1133">Transmembrane helix</keyword>
<comment type="caution">
    <text evidence="2">The sequence shown here is derived from an EMBL/GenBank/DDBJ whole genome shotgun (WGS) entry which is preliminary data.</text>
</comment>
<name>A0AAP2GRH2_9BACT</name>
<keyword evidence="1" id="KW-0812">Transmembrane</keyword>
<dbReference type="AlphaFoldDB" id="A0AAP2GRH2"/>
<evidence type="ECO:0000256" key="1">
    <source>
        <dbReference type="SAM" id="Phobius"/>
    </source>
</evidence>
<feature type="transmembrane region" description="Helical" evidence="1">
    <location>
        <begin position="22"/>
        <end position="44"/>
    </location>
</feature>
<reference evidence="2 3" key="1">
    <citation type="submission" date="2021-05" db="EMBL/GenBank/DDBJ databases">
        <title>A Polyphasic approach of four new species of the genus Ohtaekwangia: Ohtaekwangia histidinii sp. nov., Ohtaekwangia cretensis sp. nov., Ohtaekwangia indiensis sp. nov., Ohtaekwangia reichenbachii sp. nov. from diverse environment.</title>
        <authorList>
            <person name="Octaviana S."/>
        </authorList>
    </citation>
    <scope>NUCLEOTIDE SEQUENCE [LARGE SCALE GENOMIC DNA]</scope>
    <source>
        <strain evidence="2 3">PWU5</strain>
    </source>
</reference>
<dbReference type="Proteomes" id="UP001319080">
    <property type="component" value="Unassembled WGS sequence"/>
</dbReference>
<keyword evidence="3" id="KW-1185">Reference proteome</keyword>
<dbReference type="EMBL" id="JAHESE010000026">
    <property type="protein sequence ID" value="MBT1710756.1"/>
    <property type="molecule type" value="Genomic_DNA"/>
</dbReference>
<evidence type="ECO:0000313" key="2">
    <source>
        <dbReference type="EMBL" id="MBT1710756.1"/>
    </source>
</evidence>
<feature type="transmembrane region" description="Helical" evidence="1">
    <location>
        <begin position="192"/>
        <end position="212"/>
    </location>
</feature>
<gene>
    <name evidence="2" type="ORF">KK062_21120</name>
</gene>
<dbReference type="RefSeq" id="WP_254086332.1">
    <property type="nucleotide sequence ID" value="NZ_JAHESE010000026.1"/>
</dbReference>
<feature type="transmembrane region" description="Helical" evidence="1">
    <location>
        <begin position="64"/>
        <end position="91"/>
    </location>
</feature>
<keyword evidence="1" id="KW-0472">Membrane</keyword>
<proteinExistence type="predicted"/>
<sequence>MDTITALADKLLDGRLSAKIKAFLNVVLVGSVTSATFKCAYFEYDILAFDDHKGYYQFFINGDFLVPAFLFYVLWWGTDLFAKVLFTILSIRVVRKYQRRIEAYVVKKFTGIDSYEMETKERLVLFIKATKADWIHELLRQTNQSISSTEYARLLSKRRSAQLQFERDFVLLFRVFLAATVYFNTIPHFGHLLYGALILVIAINGLLLLVAYRIADIIPRIVNNLGSILEALEIKD</sequence>